<dbReference type="Proteomes" id="UP001597344">
    <property type="component" value="Unassembled WGS sequence"/>
</dbReference>
<proteinExistence type="predicted"/>
<keyword evidence="2" id="KW-1185">Reference proteome</keyword>
<gene>
    <name evidence="1" type="ORF">ACFSJT_04280</name>
</gene>
<evidence type="ECO:0000313" key="1">
    <source>
        <dbReference type="EMBL" id="MFD2185997.1"/>
    </source>
</evidence>
<comment type="caution">
    <text evidence="1">The sequence shown here is derived from an EMBL/GenBank/DDBJ whole genome shotgun (WGS) entry which is preliminary data.</text>
</comment>
<dbReference type="EMBL" id="JBHUHY010000003">
    <property type="protein sequence ID" value="MFD2185997.1"/>
    <property type="molecule type" value="Genomic_DNA"/>
</dbReference>
<dbReference type="RefSeq" id="WP_378318983.1">
    <property type="nucleotide sequence ID" value="NZ_JBHUHY010000003.1"/>
</dbReference>
<name>A0ABW5AU62_9FLAO</name>
<organism evidence="1 2">
    <name type="scientific">Aquimarina celericrescens</name>
    <dbReference type="NCBI Taxonomy" id="1964542"/>
    <lineage>
        <taxon>Bacteria</taxon>
        <taxon>Pseudomonadati</taxon>
        <taxon>Bacteroidota</taxon>
        <taxon>Flavobacteriia</taxon>
        <taxon>Flavobacteriales</taxon>
        <taxon>Flavobacteriaceae</taxon>
        <taxon>Aquimarina</taxon>
    </lineage>
</organism>
<reference evidence="2" key="1">
    <citation type="journal article" date="2019" name="Int. J. Syst. Evol. Microbiol.">
        <title>The Global Catalogue of Microorganisms (GCM) 10K type strain sequencing project: providing services to taxonomists for standard genome sequencing and annotation.</title>
        <authorList>
            <consortium name="The Broad Institute Genomics Platform"/>
            <consortium name="The Broad Institute Genome Sequencing Center for Infectious Disease"/>
            <person name="Wu L."/>
            <person name="Ma J."/>
        </authorList>
    </citation>
    <scope>NUCLEOTIDE SEQUENCE [LARGE SCALE GENOMIC DNA]</scope>
    <source>
        <strain evidence="2">DT92</strain>
    </source>
</reference>
<protein>
    <submittedName>
        <fullName evidence="1">Uncharacterized protein</fullName>
    </submittedName>
</protein>
<sequence length="156" mass="18470">MFTLNTLYFNGDENKDNKDVDILAIDPFNNIAWDCEVKLRTGTSRILEGSNKKTIGFLKFVEDYLYPDRKRVILEKIPESYIIEKVFITTSNFFGTSKENQKKWKNRFKEHDITVIFFEIIMEDLNQFAIKSKISSDEIIQTIRLQNLYTNKHKTL</sequence>
<accession>A0ABW5AU62</accession>
<evidence type="ECO:0000313" key="2">
    <source>
        <dbReference type="Proteomes" id="UP001597344"/>
    </source>
</evidence>